<keyword evidence="2" id="KW-1185">Reference proteome</keyword>
<dbReference type="AlphaFoldDB" id="A0A5N6UH81"/>
<name>A0A5N6UH81_ASPTM</name>
<reference evidence="1 2" key="1">
    <citation type="submission" date="2019-04" db="EMBL/GenBank/DDBJ databases">
        <title>Friends and foes A comparative genomics study of 23 Aspergillus species from section Flavi.</title>
        <authorList>
            <consortium name="DOE Joint Genome Institute"/>
            <person name="Kjaerbolling I."/>
            <person name="Vesth T."/>
            <person name="Frisvad J.C."/>
            <person name="Nybo J.L."/>
            <person name="Theobald S."/>
            <person name="Kildgaard S."/>
            <person name="Isbrandt T."/>
            <person name="Kuo A."/>
            <person name="Sato A."/>
            <person name="Lyhne E.K."/>
            <person name="Kogle M.E."/>
            <person name="Wiebenga A."/>
            <person name="Kun R.S."/>
            <person name="Lubbers R.J."/>
            <person name="Makela M.R."/>
            <person name="Barry K."/>
            <person name="Chovatia M."/>
            <person name="Clum A."/>
            <person name="Daum C."/>
            <person name="Haridas S."/>
            <person name="He G."/>
            <person name="LaButti K."/>
            <person name="Lipzen A."/>
            <person name="Mondo S."/>
            <person name="Riley R."/>
            <person name="Salamov A."/>
            <person name="Simmons B.A."/>
            <person name="Magnuson J.K."/>
            <person name="Henrissat B."/>
            <person name="Mortensen U.H."/>
            <person name="Larsen T.O."/>
            <person name="Devries R.P."/>
            <person name="Grigoriev I.V."/>
            <person name="Machida M."/>
            <person name="Baker S.E."/>
            <person name="Andersen M.R."/>
        </authorList>
    </citation>
    <scope>NUCLEOTIDE SEQUENCE [LARGE SCALE GENOMIC DNA]</scope>
    <source>
        <strain evidence="1 2">CBS 117626</strain>
    </source>
</reference>
<dbReference type="Proteomes" id="UP000326950">
    <property type="component" value="Unassembled WGS sequence"/>
</dbReference>
<evidence type="ECO:0000313" key="1">
    <source>
        <dbReference type="EMBL" id="KAE8157938.1"/>
    </source>
</evidence>
<organism evidence="1 2">
    <name type="scientific">Aspergillus tamarii</name>
    <dbReference type="NCBI Taxonomy" id="41984"/>
    <lineage>
        <taxon>Eukaryota</taxon>
        <taxon>Fungi</taxon>
        <taxon>Dikarya</taxon>
        <taxon>Ascomycota</taxon>
        <taxon>Pezizomycotina</taxon>
        <taxon>Eurotiomycetes</taxon>
        <taxon>Eurotiomycetidae</taxon>
        <taxon>Eurotiales</taxon>
        <taxon>Aspergillaceae</taxon>
        <taxon>Aspergillus</taxon>
        <taxon>Aspergillus subgen. Circumdati</taxon>
    </lineage>
</organism>
<proteinExistence type="predicted"/>
<sequence length="92" mass="10345">MVMPMYKSPPFRSQTTCSFLFAYLFGVPLPPVCQTLSKSAFLNLTTASLCVSNSPSRPFRLYLCLLCVSAFAERLSNHCRGSRGRQQSSQWQ</sequence>
<protein>
    <submittedName>
        <fullName evidence="1">Uncharacterized protein</fullName>
    </submittedName>
</protein>
<gene>
    <name evidence="1" type="ORF">BDV40DRAFT_35623</name>
</gene>
<evidence type="ECO:0000313" key="2">
    <source>
        <dbReference type="Proteomes" id="UP000326950"/>
    </source>
</evidence>
<accession>A0A5N6UH81</accession>
<dbReference type="EMBL" id="ML738709">
    <property type="protein sequence ID" value="KAE8157938.1"/>
    <property type="molecule type" value="Genomic_DNA"/>
</dbReference>